<dbReference type="Proteomes" id="UP000295221">
    <property type="component" value="Unassembled WGS sequence"/>
</dbReference>
<feature type="domain" description="AMP-dependent synthetase/ligase" evidence="2">
    <location>
        <begin position="53"/>
        <end position="197"/>
    </location>
</feature>
<accession>A0A4R2GGP7</accession>
<gene>
    <name evidence="3" type="ORF">EV194_108104</name>
</gene>
<dbReference type="Pfam" id="PF00501">
    <property type="entry name" value="AMP-binding"/>
    <property type="match status" value="1"/>
</dbReference>
<dbReference type="SUPFAM" id="SSF56801">
    <property type="entry name" value="Acetyl-CoA synthetase-like"/>
    <property type="match status" value="1"/>
</dbReference>
<proteinExistence type="inferred from homology"/>
<evidence type="ECO:0000313" key="3">
    <source>
        <dbReference type="EMBL" id="TCO07496.1"/>
    </source>
</evidence>
<dbReference type="Gene3D" id="3.40.50.12780">
    <property type="entry name" value="N-terminal domain of ligase-like"/>
    <property type="match status" value="1"/>
</dbReference>
<comment type="caution">
    <text evidence="3">The sequence shown here is derived from an EMBL/GenBank/DDBJ whole genome shotgun (WGS) entry which is preliminary data.</text>
</comment>
<dbReference type="InterPro" id="IPR045851">
    <property type="entry name" value="AMP-bd_C_sf"/>
</dbReference>
<keyword evidence="3" id="KW-0436">Ligase</keyword>
<keyword evidence="4" id="KW-1185">Reference proteome</keyword>
<comment type="similarity">
    <text evidence="1">Belongs to the ATP-dependent AMP-binding enzyme family.</text>
</comment>
<dbReference type="GO" id="GO:0031956">
    <property type="term" value="F:medium-chain fatty acid-CoA ligase activity"/>
    <property type="evidence" value="ECO:0007669"/>
    <property type="project" value="TreeGrafter"/>
</dbReference>
<dbReference type="EMBL" id="SLWK01000008">
    <property type="protein sequence ID" value="TCO07496.1"/>
    <property type="molecule type" value="Genomic_DNA"/>
</dbReference>
<reference evidence="3 4" key="1">
    <citation type="submission" date="2019-03" db="EMBL/GenBank/DDBJ databases">
        <title>Genomic Encyclopedia of Type Strains, Phase IV (KMG-IV): sequencing the most valuable type-strain genomes for metagenomic binning, comparative biology and taxonomic classification.</title>
        <authorList>
            <person name="Goeker M."/>
        </authorList>
    </citation>
    <scope>NUCLEOTIDE SEQUENCE [LARGE SCALE GENOMIC DNA]</scope>
    <source>
        <strain evidence="3 4">DSM 24179</strain>
    </source>
</reference>
<evidence type="ECO:0000256" key="1">
    <source>
        <dbReference type="ARBA" id="ARBA00006432"/>
    </source>
</evidence>
<dbReference type="GO" id="GO:0006631">
    <property type="term" value="P:fatty acid metabolic process"/>
    <property type="evidence" value="ECO:0007669"/>
    <property type="project" value="TreeGrafter"/>
</dbReference>
<dbReference type="Gene3D" id="3.30.300.30">
    <property type="match status" value="1"/>
</dbReference>
<dbReference type="InterPro" id="IPR000873">
    <property type="entry name" value="AMP-dep_synth/lig_dom"/>
</dbReference>
<protein>
    <submittedName>
        <fullName evidence="3">O-succinylbenzoic acid--CoA ligase</fullName>
    </submittedName>
</protein>
<dbReference type="PANTHER" id="PTHR43201:SF8">
    <property type="entry name" value="ACYL-COA SYNTHETASE FAMILY MEMBER 3"/>
    <property type="match status" value="1"/>
</dbReference>
<organism evidence="3 4">
    <name type="scientific">Natronoflexus pectinivorans</name>
    <dbReference type="NCBI Taxonomy" id="682526"/>
    <lineage>
        <taxon>Bacteria</taxon>
        <taxon>Pseudomonadati</taxon>
        <taxon>Bacteroidota</taxon>
        <taxon>Bacteroidia</taxon>
        <taxon>Marinilabiliales</taxon>
        <taxon>Marinilabiliaceae</taxon>
        <taxon>Natronoflexus</taxon>
    </lineage>
</organism>
<dbReference type="AlphaFoldDB" id="A0A4R2GGP7"/>
<dbReference type="InterPro" id="IPR042099">
    <property type="entry name" value="ANL_N_sf"/>
</dbReference>
<dbReference type="RefSeq" id="WP_132434193.1">
    <property type="nucleotide sequence ID" value="NZ_SLWK01000008.1"/>
</dbReference>
<name>A0A4R2GGP7_9BACT</name>
<dbReference type="PANTHER" id="PTHR43201">
    <property type="entry name" value="ACYL-COA SYNTHETASE"/>
    <property type="match status" value="1"/>
</dbReference>
<dbReference type="OrthoDB" id="8870348at2"/>
<evidence type="ECO:0000259" key="2">
    <source>
        <dbReference type="Pfam" id="PF00501"/>
    </source>
</evidence>
<sequence length="355" mass="39281">MPNEFQKYRELNINGRVVSHRNLTDFANSFEDEALLPFLVGWFSGDDYVELNTSGSTGEPTTIIVKKDAMVASAKNTIVFFGLKPGEKALLSLPVSFVAGKLMVIRAMVAQIHLIALRPSVNPLVDLSVAVDFAAFTPMQMTAIIEKSPEKVKLLKKVIIGGGSVDESLNEILKKMPFDAWETYGMTETLTHVALRKINGTGSQTSFFVLPGVSVSKDARGCLIVDYPEISPEPIITNDVAEFLPDGSFVITGRADNIINSGGVKISPELLERRISHLIEKPFVFSSIPHEDYGERVVLVIEGELFEYGNLEEKTSALLSRYEKPAKIIFLDTFPRTDNGKIKRFQIKEILRGLT</sequence>
<evidence type="ECO:0000313" key="4">
    <source>
        <dbReference type="Proteomes" id="UP000295221"/>
    </source>
</evidence>